<dbReference type="AlphaFoldDB" id="A0A0F9TWV0"/>
<accession>A0A0F9TWV0</accession>
<dbReference type="EMBL" id="LAZR01000158">
    <property type="protein sequence ID" value="KKN85510.1"/>
    <property type="molecule type" value="Genomic_DNA"/>
</dbReference>
<feature type="region of interest" description="Disordered" evidence="1">
    <location>
        <begin position="149"/>
        <end position="176"/>
    </location>
</feature>
<comment type="caution">
    <text evidence="2">The sequence shown here is derived from an EMBL/GenBank/DDBJ whole genome shotgun (WGS) entry which is preliminary data.</text>
</comment>
<organism evidence="2">
    <name type="scientific">marine sediment metagenome</name>
    <dbReference type="NCBI Taxonomy" id="412755"/>
    <lineage>
        <taxon>unclassified sequences</taxon>
        <taxon>metagenomes</taxon>
        <taxon>ecological metagenomes</taxon>
    </lineage>
</organism>
<evidence type="ECO:0000313" key="2">
    <source>
        <dbReference type="EMBL" id="KKN85510.1"/>
    </source>
</evidence>
<proteinExistence type="predicted"/>
<protein>
    <submittedName>
        <fullName evidence="2">Uncharacterized protein</fullName>
    </submittedName>
</protein>
<evidence type="ECO:0000256" key="1">
    <source>
        <dbReference type="SAM" id="MobiDB-lite"/>
    </source>
</evidence>
<reference evidence="2" key="1">
    <citation type="journal article" date="2015" name="Nature">
        <title>Complex archaea that bridge the gap between prokaryotes and eukaryotes.</title>
        <authorList>
            <person name="Spang A."/>
            <person name="Saw J.H."/>
            <person name="Jorgensen S.L."/>
            <person name="Zaremba-Niedzwiedzka K."/>
            <person name="Martijn J."/>
            <person name="Lind A.E."/>
            <person name="van Eijk R."/>
            <person name="Schleper C."/>
            <person name="Guy L."/>
            <person name="Ettema T.J."/>
        </authorList>
    </citation>
    <scope>NUCLEOTIDE SEQUENCE</scope>
</reference>
<name>A0A0F9TWV0_9ZZZZ</name>
<gene>
    <name evidence="2" type="ORF">LCGC14_0278330</name>
</gene>
<sequence>MRPADYRSRYPELKRIKEFEGLTAVQLITIWWYANPTSELVTSIEDNTLRIKEALKRAKFTPDRTLNADLMKLNFDEKWANAIERMSKVEPGIREKARSMIEKLITNYETMCDPEQYVDKDKLKDIKKFVDATTKIAQELPGMITKMEEGFGVSHREDDDEENTGFDREYYQNAGD</sequence>